<organism evidence="2 3">
    <name type="scientific">Geodia barretti</name>
    <name type="common">Barrett's horny sponge</name>
    <dbReference type="NCBI Taxonomy" id="519541"/>
    <lineage>
        <taxon>Eukaryota</taxon>
        <taxon>Metazoa</taxon>
        <taxon>Porifera</taxon>
        <taxon>Demospongiae</taxon>
        <taxon>Heteroscleromorpha</taxon>
        <taxon>Tetractinellida</taxon>
        <taxon>Astrophorina</taxon>
        <taxon>Geodiidae</taxon>
        <taxon>Geodia</taxon>
    </lineage>
</organism>
<sequence>MHAIRSYSSVVARGRGGRGAGGRGRPPDHRIGSPSVEEWKEIKEENGTPPEVRPNKVDAPYKDWMEYYDIQFRLVREDFIAPLRRGVAAFLQETRERIQMLNLQRSPRLCLK</sequence>
<keyword evidence="3" id="KW-1185">Reference proteome</keyword>
<comment type="caution">
    <text evidence="2">The sequence shown here is derived from an EMBL/GenBank/DDBJ whole genome shotgun (WGS) entry which is preliminary data.</text>
</comment>
<feature type="compositionally biased region" description="Basic and acidic residues" evidence="1">
    <location>
        <begin position="25"/>
        <end position="46"/>
    </location>
</feature>
<evidence type="ECO:0000313" key="2">
    <source>
        <dbReference type="EMBL" id="CAI8041379.1"/>
    </source>
</evidence>
<name>A0AA35X277_GEOBA</name>
<protein>
    <submittedName>
        <fullName evidence="2">Uncharacterized protein</fullName>
    </submittedName>
</protein>
<feature type="region of interest" description="Disordered" evidence="1">
    <location>
        <begin position="1"/>
        <end position="56"/>
    </location>
</feature>
<dbReference type="Proteomes" id="UP001174909">
    <property type="component" value="Unassembled WGS sequence"/>
</dbReference>
<accession>A0AA35X277</accession>
<evidence type="ECO:0000256" key="1">
    <source>
        <dbReference type="SAM" id="MobiDB-lite"/>
    </source>
</evidence>
<proteinExistence type="predicted"/>
<evidence type="ECO:0000313" key="3">
    <source>
        <dbReference type="Proteomes" id="UP001174909"/>
    </source>
</evidence>
<gene>
    <name evidence="2" type="ORF">GBAR_LOCUS23010</name>
</gene>
<reference evidence="2" key="1">
    <citation type="submission" date="2023-03" db="EMBL/GenBank/DDBJ databases">
        <authorList>
            <person name="Steffen K."/>
            <person name="Cardenas P."/>
        </authorList>
    </citation>
    <scope>NUCLEOTIDE SEQUENCE</scope>
</reference>
<dbReference type="EMBL" id="CASHTH010003185">
    <property type="protein sequence ID" value="CAI8041379.1"/>
    <property type="molecule type" value="Genomic_DNA"/>
</dbReference>
<dbReference type="AlphaFoldDB" id="A0AA35X277"/>